<dbReference type="AlphaFoldDB" id="W6M5L5"/>
<dbReference type="Gene3D" id="3.30.450.20">
    <property type="entry name" value="PAS domain"/>
    <property type="match status" value="1"/>
</dbReference>
<evidence type="ECO:0000313" key="7">
    <source>
        <dbReference type="EMBL" id="CDI03166.1"/>
    </source>
</evidence>
<dbReference type="CDD" id="cd00130">
    <property type="entry name" value="PAS"/>
    <property type="match status" value="1"/>
</dbReference>
<dbReference type="CDD" id="cd00082">
    <property type="entry name" value="HisKA"/>
    <property type="match status" value="1"/>
</dbReference>
<dbReference type="GO" id="GO:0000155">
    <property type="term" value="F:phosphorelay sensor kinase activity"/>
    <property type="evidence" value="ECO:0007669"/>
    <property type="project" value="InterPro"/>
</dbReference>
<feature type="modified residue" description="4-aspartylphosphate" evidence="4">
    <location>
        <position position="513"/>
    </location>
</feature>
<dbReference type="CDD" id="cd00156">
    <property type="entry name" value="REC"/>
    <property type="match status" value="1"/>
</dbReference>
<dbReference type="InterPro" id="IPR036890">
    <property type="entry name" value="HATPase_C_sf"/>
</dbReference>
<keyword evidence="3 4" id="KW-0597">Phosphoprotein</keyword>
<dbReference type="InterPro" id="IPR001789">
    <property type="entry name" value="Sig_transdc_resp-reg_receiver"/>
</dbReference>
<dbReference type="SMART" id="SM00448">
    <property type="entry name" value="REC"/>
    <property type="match status" value="1"/>
</dbReference>
<keyword evidence="7" id="KW-0808">Transferase</keyword>
<dbReference type="Proteomes" id="UP000035760">
    <property type="component" value="Unassembled WGS sequence"/>
</dbReference>
<dbReference type="SMART" id="SM00388">
    <property type="entry name" value="HisKA"/>
    <property type="match status" value="1"/>
</dbReference>
<dbReference type="InterPro" id="IPR003661">
    <property type="entry name" value="HisK_dim/P_dom"/>
</dbReference>
<accession>W6M5L5</accession>
<dbReference type="PANTHER" id="PTHR43065">
    <property type="entry name" value="SENSOR HISTIDINE KINASE"/>
    <property type="match status" value="1"/>
</dbReference>
<dbReference type="InterPro" id="IPR003594">
    <property type="entry name" value="HATPase_dom"/>
</dbReference>
<dbReference type="PROSITE" id="PS50109">
    <property type="entry name" value="HIS_KIN"/>
    <property type="match status" value="1"/>
</dbReference>
<evidence type="ECO:0000259" key="5">
    <source>
        <dbReference type="PROSITE" id="PS50109"/>
    </source>
</evidence>
<evidence type="ECO:0000256" key="4">
    <source>
        <dbReference type="PROSITE-ProRule" id="PRU00169"/>
    </source>
</evidence>
<dbReference type="SUPFAM" id="SSF47384">
    <property type="entry name" value="Homodimeric domain of signal transducing histidine kinase"/>
    <property type="match status" value="1"/>
</dbReference>
<dbReference type="OrthoDB" id="9772100at2"/>
<dbReference type="Pfam" id="PF02518">
    <property type="entry name" value="HATPase_c"/>
    <property type="match status" value="1"/>
</dbReference>
<evidence type="ECO:0000256" key="1">
    <source>
        <dbReference type="ARBA" id="ARBA00000085"/>
    </source>
</evidence>
<protein>
    <recommendedName>
        <fullName evidence="2">histidine kinase</fullName>
        <ecNumber evidence="2">2.7.13.3</ecNumber>
    </recommendedName>
</protein>
<dbReference type="Gene3D" id="1.10.287.130">
    <property type="match status" value="1"/>
</dbReference>
<name>W6M5L5_9GAMM</name>
<dbReference type="InterPro" id="IPR004358">
    <property type="entry name" value="Sig_transdc_His_kin-like_C"/>
</dbReference>
<feature type="domain" description="Response regulatory" evidence="6">
    <location>
        <begin position="462"/>
        <end position="578"/>
    </location>
</feature>
<feature type="domain" description="Histidine kinase" evidence="5">
    <location>
        <begin position="215"/>
        <end position="440"/>
    </location>
</feature>
<sequence>MMQDKRGEANILREKAEASAARRGLEKLEFSAESPDKLMHELQVHQIELEIQNEELRRVLGELEQSRNQFSLLFHQAPIGYLVLNDVGLIHEVNETFCRMVNGKRARLIGTPFSECMEGDDRGVFLARYRAFFGNPAGKNLEVLILRTEGPAFYAHMEGTIINTVLTTQGKGTPLLYLAVTDITARKWAEEKRLQLERQMQQTQKLESLGVLAGGIAHDFNNLLTVILGNASLAIDELPPITPARDSLIAIEETSLRAAELCRQMLAYSGKGQCIIENIRLRDLIGEMVSLLKASIGKKAIFNLNLKDSLPLLRGDPSQIRQVIMNLVINGSEALSDHGGAITISTGAMECSREYLTEAFLDESLTEGAYVWLEVSDTGCGMDQDIQRRIFEPFFTTKFTGRGLGLSAVLGIVRGHKGALKVYSEPGRGTTFKVLFPAVLEEKALAGRNQNVKSSSWKGAGTILLVDDEESVRVMGTRMLERVGFEVLTAADGREALEMFQGRRDEIVLVLLDLTMPDLDGEETFRELRRMDARLRVVMSSGYTESEIAPRFAGKRLSGFLQKPYTLEALTQCLQGALGNTAADGPSPVALDPMG</sequence>
<reference evidence="7" key="2">
    <citation type="submission" date="2014-03" db="EMBL/GenBank/DDBJ databases">
        <title>Candidatus Competibacter-lineage genomes retrieved from metagenomes reveal functional metabolic diversity.</title>
        <authorList>
            <person name="McIlroy S.J."/>
            <person name="Albertsen M."/>
            <person name="Andresen E.K."/>
            <person name="Saunders A.M."/>
            <person name="Kristiansen R."/>
            <person name="Stokholm-Bjerregaard M."/>
            <person name="Nielsen K.L."/>
            <person name="Nielsen P.H."/>
        </authorList>
    </citation>
    <scope>NUCLEOTIDE SEQUENCE</scope>
    <source>
        <strain evidence="7">Run_A_D11</strain>
    </source>
</reference>
<dbReference type="InterPro" id="IPR035965">
    <property type="entry name" value="PAS-like_dom_sf"/>
</dbReference>
<evidence type="ECO:0000313" key="8">
    <source>
        <dbReference type="Proteomes" id="UP000035760"/>
    </source>
</evidence>
<organism evidence="7 8">
    <name type="scientific">Candidatus Competibacter denitrificans Run_A_D11</name>
    <dbReference type="NCBI Taxonomy" id="1400863"/>
    <lineage>
        <taxon>Bacteria</taxon>
        <taxon>Pseudomonadati</taxon>
        <taxon>Pseudomonadota</taxon>
        <taxon>Gammaproteobacteria</taxon>
        <taxon>Candidatus Competibacteraceae</taxon>
        <taxon>Candidatus Competibacter</taxon>
    </lineage>
</organism>
<reference evidence="7" key="1">
    <citation type="submission" date="2013-07" db="EMBL/GenBank/DDBJ databases">
        <authorList>
            <person name="McIlroy S."/>
        </authorList>
    </citation>
    <scope>NUCLEOTIDE SEQUENCE [LARGE SCALE GENOMIC DNA]</scope>
    <source>
        <strain evidence="7">Run_A_D11</strain>
    </source>
</reference>
<dbReference type="STRING" id="1400863.BN873_410013"/>
<dbReference type="PRINTS" id="PR00344">
    <property type="entry name" value="BCTRLSENSOR"/>
</dbReference>
<dbReference type="Pfam" id="PF00072">
    <property type="entry name" value="Response_reg"/>
    <property type="match status" value="1"/>
</dbReference>
<dbReference type="PROSITE" id="PS50110">
    <property type="entry name" value="RESPONSE_REGULATORY"/>
    <property type="match status" value="1"/>
</dbReference>
<evidence type="ECO:0000256" key="2">
    <source>
        <dbReference type="ARBA" id="ARBA00012438"/>
    </source>
</evidence>
<dbReference type="Gene3D" id="3.40.50.2300">
    <property type="match status" value="1"/>
</dbReference>
<comment type="caution">
    <text evidence="7">The sequence shown here is derived from an EMBL/GenBank/DDBJ whole genome shotgun (WGS) entry which is preliminary data.</text>
</comment>
<dbReference type="InterPro" id="IPR011006">
    <property type="entry name" value="CheY-like_superfamily"/>
</dbReference>
<dbReference type="NCBIfam" id="TIGR00229">
    <property type="entry name" value="sensory_box"/>
    <property type="match status" value="1"/>
</dbReference>
<dbReference type="SUPFAM" id="SSF55785">
    <property type="entry name" value="PYP-like sensor domain (PAS domain)"/>
    <property type="match status" value="1"/>
</dbReference>
<dbReference type="SMART" id="SM00387">
    <property type="entry name" value="HATPase_c"/>
    <property type="match status" value="1"/>
</dbReference>
<dbReference type="SUPFAM" id="SSF55874">
    <property type="entry name" value="ATPase domain of HSP90 chaperone/DNA topoisomerase II/histidine kinase"/>
    <property type="match status" value="1"/>
</dbReference>
<dbReference type="PANTHER" id="PTHR43065:SF42">
    <property type="entry name" value="TWO-COMPONENT SENSOR PPRA"/>
    <property type="match status" value="1"/>
</dbReference>
<dbReference type="InterPro" id="IPR005467">
    <property type="entry name" value="His_kinase_dom"/>
</dbReference>
<dbReference type="EC" id="2.7.13.3" evidence="2"/>
<dbReference type="RefSeq" id="WP_053085310.1">
    <property type="nucleotide sequence ID" value="NZ_CBTJ020000049.1"/>
</dbReference>
<dbReference type="InterPro" id="IPR036097">
    <property type="entry name" value="HisK_dim/P_sf"/>
</dbReference>
<gene>
    <name evidence="7" type="ORF">BN873_410013</name>
</gene>
<evidence type="ECO:0000259" key="6">
    <source>
        <dbReference type="PROSITE" id="PS50110"/>
    </source>
</evidence>
<proteinExistence type="predicted"/>
<dbReference type="SMART" id="SM00091">
    <property type="entry name" value="PAS"/>
    <property type="match status" value="1"/>
</dbReference>
<keyword evidence="8" id="KW-1185">Reference proteome</keyword>
<dbReference type="EMBL" id="CBTJ020000049">
    <property type="protein sequence ID" value="CDI03166.1"/>
    <property type="molecule type" value="Genomic_DNA"/>
</dbReference>
<dbReference type="Gene3D" id="3.30.565.10">
    <property type="entry name" value="Histidine kinase-like ATPase, C-terminal domain"/>
    <property type="match status" value="1"/>
</dbReference>
<keyword evidence="7" id="KW-0418">Kinase</keyword>
<evidence type="ECO:0000256" key="3">
    <source>
        <dbReference type="ARBA" id="ARBA00022553"/>
    </source>
</evidence>
<comment type="catalytic activity">
    <reaction evidence="1">
        <text>ATP + protein L-histidine = ADP + protein N-phospho-L-histidine.</text>
        <dbReference type="EC" id="2.7.13.3"/>
    </reaction>
</comment>
<dbReference type="InterPro" id="IPR000014">
    <property type="entry name" value="PAS"/>
</dbReference>
<dbReference type="SUPFAM" id="SSF52172">
    <property type="entry name" value="CheY-like"/>
    <property type="match status" value="1"/>
</dbReference>